<dbReference type="PANTHER" id="PTHR30632:SF0">
    <property type="entry name" value="SULFATE-BINDING PROTEIN"/>
    <property type="match status" value="1"/>
</dbReference>
<reference evidence="5 6" key="1">
    <citation type="submission" date="2019-02" db="EMBL/GenBank/DDBJ databases">
        <title>Deep-cultivation of Planctomycetes and their phenomic and genomic characterization uncovers novel biology.</title>
        <authorList>
            <person name="Wiegand S."/>
            <person name="Jogler M."/>
            <person name="Boedeker C."/>
            <person name="Pinto D."/>
            <person name="Vollmers J."/>
            <person name="Rivas-Marin E."/>
            <person name="Kohn T."/>
            <person name="Peeters S.H."/>
            <person name="Heuer A."/>
            <person name="Rast P."/>
            <person name="Oberbeckmann S."/>
            <person name="Bunk B."/>
            <person name="Jeske O."/>
            <person name="Meyerdierks A."/>
            <person name="Storesund J.E."/>
            <person name="Kallscheuer N."/>
            <person name="Luecker S."/>
            <person name="Lage O.M."/>
            <person name="Pohl T."/>
            <person name="Merkel B.J."/>
            <person name="Hornburger P."/>
            <person name="Mueller R.-W."/>
            <person name="Bruemmer F."/>
            <person name="Labrenz M."/>
            <person name="Spormann A.M."/>
            <person name="Op den Camp H."/>
            <person name="Overmann J."/>
            <person name="Amann R."/>
            <person name="Jetten M.S.M."/>
            <person name="Mascher T."/>
            <person name="Medema M.H."/>
            <person name="Devos D.P."/>
            <person name="Kaster A.-K."/>
            <person name="Ovreas L."/>
            <person name="Rohde M."/>
            <person name="Galperin M.Y."/>
            <person name="Jogler C."/>
        </authorList>
    </citation>
    <scope>NUCLEOTIDE SEQUENCE [LARGE SCALE GENOMIC DNA]</scope>
    <source>
        <strain evidence="5 6">K22_7</strain>
    </source>
</reference>
<dbReference type="PANTHER" id="PTHR30632">
    <property type="entry name" value="MOLYBDATE-BINDING PERIPLASMIC PROTEIN"/>
    <property type="match status" value="1"/>
</dbReference>
<dbReference type="Pfam" id="PF13531">
    <property type="entry name" value="SBP_bac_11"/>
    <property type="match status" value="1"/>
</dbReference>
<name>A0A517NJ42_9BACT</name>
<comment type="similarity">
    <text evidence="1">Belongs to the bacterial solute-binding protein ModA family.</text>
</comment>
<dbReference type="AlphaFoldDB" id="A0A517NJ42"/>
<keyword evidence="2" id="KW-0479">Metal-binding</keyword>
<dbReference type="InterPro" id="IPR050682">
    <property type="entry name" value="ModA/WtpA"/>
</dbReference>
<dbReference type="InterPro" id="IPR005950">
    <property type="entry name" value="ModA"/>
</dbReference>
<evidence type="ECO:0000313" key="6">
    <source>
        <dbReference type="Proteomes" id="UP000318538"/>
    </source>
</evidence>
<dbReference type="KEGG" id="rlc:K227x_55430"/>
<dbReference type="GO" id="GO:0030973">
    <property type="term" value="F:molybdate ion binding"/>
    <property type="evidence" value="ECO:0007669"/>
    <property type="project" value="TreeGrafter"/>
</dbReference>
<dbReference type="OrthoDB" id="249482at2"/>
<keyword evidence="4" id="KW-0812">Transmembrane</keyword>
<evidence type="ECO:0000256" key="2">
    <source>
        <dbReference type="ARBA" id="ARBA00022723"/>
    </source>
</evidence>
<dbReference type="GO" id="GO:0046872">
    <property type="term" value="F:metal ion binding"/>
    <property type="evidence" value="ECO:0007669"/>
    <property type="project" value="UniProtKB-KW"/>
</dbReference>
<keyword evidence="6" id="KW-1185">Reference proteome</keyword>
<dbReference type="SUPFAM" id="SSF53850">
    <property type="entry name" value="Periplasmic binding protein-like II"/>
    <property type="match status" value="1"/>
</dbReference>
<accession>A0A517NJ42</accession>
<gene>
    <name evidence="5" type="ORF">K227x_55430</name>
</gene>
<dbReference type="NCBIfam" id="TIGR01256">
    <property type="entry name" value="modA"/>
    <property type="match status" value="1"/>
</dbReference>
<dbReference type="GO" id="GO:0015689">
    <property type="term" value="P:molybdate ion transport"/>
    <property type="evidence" value="ECO:0007669"/>
    <property type="project" value="InterPro"/>
</dbReference>
<keyword evidence="4" id="KW-0472">Membrane</keyword>
<keyword evidence="4" id="KW-1133">Transmembrane helix</keyword>
<dbReference type="EMBL" id="CP036525">
    <property type="protein sequence ID" value="QDT07118.1"/>
    <property type="molecule type" value="Genomic_DNA"/>
</dbReference>
<dbReference type="Proteomes" id="UP000318538">
    <property type="component" value="Chromosome"/>
</dbReference>
<protein>
    <submittedName>
        <fullName evidence="5">Binding protein</fullName>
    </submittedName>
</protein>
<organism evidence="5 6">
    <name type="scientific">Rubripirellula lacrimiformis</name>
    <dbReference type="NCBI Taxonomy" id="1930273"/>
    <lineage>
        <taxon>Bacteria</taxon>
        <taxon>Pseudomonadati</taxon>
        <taxon>Planctomycetota</taxon>
        <taxon>Planctomycetia</taxon>
        <taxon>Pirellulales</taxon>
        <taxon>Pirellulaceae</taxon>
        <taxon>Rubripirellula</taxon>
    </lineage>
</organism>
<keyword evidence="3" id="KW-0732">Signal</keyword>
<feature type="transmembrane region" description="Helical" evidence="4">
    <location>
        <begin position="38"/>
        <end position="58"/>
    </location>
</feature>
<proteinExistence type="inferred from homology"/>
<dbReference type="Gene3D" id="3.40.190.10">
    <property type="entry name" value="Periplasmic binding protein-like II"/>
    <property type="match status" value="2"/>
</dbReference>
<evidence type="ECO:0000313" key="5">
    <source>
        <dbReference type="EMBL" id="QDT07118.1"/>
    </source>
</evidence>
<evidence type="ECO:0000256" key="4">
    <source>
        <dbReference type="SAM" id="Phobius"/>
    </source>
</evidence>
<evidence type="ECO:0000256" key="3">
    <source>
        <dbReference type="ARBA" id="ARBA00022729"/>
    </source>
</evidence>
<evidence type="ECO:0000256" key="1">
    <source>
        <dbReference type="ARBA" id="ARBA00009175"/>
    </source>
</evidence>
<feature type="transmembrane region" description="Helical" evidence="4">
    <location>
        <begin position="12"/>
        <end position="31"/>
    </location>
</feature>
<sequence length="317" mass="34067">MASAGAPTDHSAIAFQAGASVLFCWPTIAVTKNHQWRTFAAMTGSLALAVFCLVLLAFDSHPTMESDPSDATGRGSLHVYCASSNRPVMDAVLAEYRHRNGTEVTVQYGASQTLISTIAIVADGDLYLPADESYLAKDESKDLIAKSFPLATTRAIAVVRRGNPKQIHSLSDLERKDVVLVQANPETAAVGHVTRLALRGSNHWIPLERSTKAFRTSVTEVANDVRLGTADAGIIFEAMLTTYPELQAIELPELQDAKARLEIGLLVGSKHPEKAIELIEFLQSPDGGQAIYARFGFQVDSSPSPIPDGEPKSQGTP</sequence>